<evidence type="ECO:0000256" key="1">
    <source>
        <dbReference type="SAM" id="MobiDB-lite"/>
    </source>
</evidence>
<dbReference type="AlphaFoldDB" id="A0A1T4PMJ0"/>
<dbReference type="Proteomes" id="UP000190092">
    <property type="component" value="Unassembled WGS sequence"/>
</dbReference>
<reference evidence="3" key="1">
    <citation type="submission" date="2017-02" db="EMBL/GenBank/DDBJ databases">
        <authorList>
            <person name="Varghese N."/>
            <person name="Submissions S."/>
        </authorList>
    </citation>
    <scope>NUCLEOTIDE SEQUENCE [LARGE SCALE GENOMIC DNA]</scope>
    <source>
        <strain evidence="3">ATCC 27094</strain>
    </source>
</reference>
<organism evidence="2 3">
    <name type="scientific">Enhydrobacter aerosaccus</name>
    <dbReference type="NCBI Taxonomy" id="225324"/>
    <lineage>
        <taxon>Bacteria</taxon>
        <taxon>Pseudomonadati</taxon>
        <taxon>Pseudomonadota</taxon>
        <taxon>Alphaproteobacteria</taxon>
        <taxon>Hyphomicrobiales</taxon>
        <taxon>Enhydrobacter</taxon>
    </lineage>
</organism>
<proteinExistence type="predicted"/>
<protein>
    <submittedName>
        <fullName evidence="2">Uncharacterized protein</fullName>
    </submittedName>
</protein>
<evidence type="ECO:0000313" key="2">
    <source>
        <dbReference type="EMBL" id="SJZ92699.1"/>
    </source>
</evidence>
<evidence type="ECO:0000313" key="3">
    <source>
        <dbReference type="Proteomes" id="UP000190092"/>
    </source>
</evidence>
<accession>A0A1T4PMJ0</accession>
<dbReference type="STRING" id="225324.SAMN02745126_02906"/>
<dbReference type="RefSeq" id="WP_085934547.1">
    <property type="nucleotide sequence ID" value="NZ_FUWJ01000002.1"/>
</dbReference>
<dbReference type="EMBL" id="FUWJ01000002">
    <property type="protein sequence ID" value="SJZ92699.1"/>
    <property type="molecule type" value="Genomic_DNA"/>
</dbReference>
<name>A0A1T4PMJ0_9HYPH</name>
<keyword evidence="3" id="KW-1185">Reference proteome</keyword>
<feature type="region of interest" description="Disordered" evidence="1">
    <location>
        <begin position="1"/>
        <end position="23"/>
    </location>
</feature>
<gene>
    <name evidence="2" type="ORF">SAMN02745126_02906</name>
</gene>
<sequence>MAKRRDGGITSAQKIRQDRSSLAEKRAWSGELDAHLIAESRAAIERSRSLLAKTALQIQRACARKP</sequence>